<comment type="caution">
    <text evidence="2">The sequence shown here is derived from an EMBL/GenBank/DDBJ whole genome shotgun (WGS) entry which is preliminary data.</text>
</comment>
<gene>
    <name evidence="2" type="ORF">TCAP_06865</name>
</gene>
<reference evidence="2 3" key="1">
    <citation type="submission" date="2017-08" db="EMBL/GenBank/DDBJ databases">
        <title>Harnessing the power of phylogenomics to disentangle the directionality and signatures of interkingdom host jumping in the parasitic fungal genus Tolypocladium.</title>
        <authorList>
            <person name="Quandt C.A."/>
            <person name="Patterson W."/>
            <person name="Spatafora J.W."/>
        </authorList>
    </citation>
    <scope>NUCLEOTIDE SEQUENCE [LARGE SCALE GENOMIC DNA]</scope>
    <source>
        <strain evidence="2 3">CBS 113982</strain>
    </source>
</reference>
<sequence length="444" mass="48770">MAALQESPSRKRRRLMSPVRTATEAPGSRLVQKRRTIYHPAFPPPFFWDNLSVIPLTRNALRELDRRNSLATLAGQCRLAGHAALRAKDELGPEDVVLDLADLRGYPQPVSEPEMSSDLPIRGRRGRGSRSASNSNSNATRTQSSTTRTKSTEHLINHGIYPEGHEYPDGRILPEPDNLDEITQALGQRRRSLSPSRFSADDFKKFKRADNNSTNETLVTTSVIPILGGDVNAGIPFANLEHLTDDSLVNAKPDRCYGSRPEILDSRVRGELHHYIVPSTQEDLPLAPSFFLEVKGPDGTMSVATRQVSYDGAMGERGILRLQSYDQVDPVYDNNAHTIASIYASGTIRLFAVHAVQGNASPPAPQLEYVMTLLDIFCVTGNAKSFRRGAAAYRNARDWAKGQREEAIRRANEMARQPQAPGGASASSGDGDTREDELSMVASG</sequence>
<evidence type="ECO:0000313" key="2">
    <source>
        <dbReference type="EMBL" id="PNY23184.1"/>
    </source>
</evidence>
<organism evidence="2 3">
    <name type="scientific">Tolypocladium capitatum</name>
    <dbReference type="NCBI Taxonomy" id="45235"/>
    <lineage>
        <taxon>Eukaryota</taxon>
        <taxon>Fungi</taxon>
        <taxon>Dikarya</taxon>
        <taxon>Ascomycota</taxon>
        <taxon>Pezizomycotina</taxon>
        <taxon>Sordariomycetes</taxon>
        <taxon>Hypocreomycetidae</taxon>
        <taxon>Hypocreales</taxon>
        <taxon>Ophiocordycipitaceae</taxon>
        <taxon>Tolypocladium</taxon>
    </lineage>
</organism>
<dbReference type="EMBL" id="NRSZ01001129">
    <property type="protein sequence ID" value="PNY23184.1"/>
    <property type="molecule type" value="Genomic_DNA"/>
</dbReference>
<feature type="compositionally biased region" description="Low complexity" evidence="1">
    <location>
        <begin position="417"/>
        <end position="430"/>
    </location>
</feature>
<feature type="compositionally biased region" description="Basic and acidic residues" evidence="1">
    <location>
        <begin position="163"/>
        <end position="174"/>
    </location>
</feature>
<dbReference type="STRING" id="45235.A0A2K3Q6R6"/>
<feature type="compositionally biased region" description="Basic and acidic residues" evidence="1">
    <location>
        <begin position="404"/>
        <end position="413"/>
    </location>
</feature>
<feature type="region of interest" description="Disordered" evidence="1">
    <location>
        <begin position="106"/>
        <end position="177"/>
    </location>
</feature>
<accession>A0A2K3Q6R6</accession>
<evidence type="ECO:0000256" key="1">
    <source>
        <dbReference type="SAM" id="MobiDB-lite"/>
    </source>
</evidence>
<name>A0A2K3Q6R6_9HYPO</name>
<dbReference type="Proteomes" id="UP000236621">
    <property type="component" value="Unassembled WGS sequence"/>
</dbReference>
<feature type="region of interest" description="Disordered" evidence="1">
    <location>
        <begin position="404"/>
        <end position="444"/>
    </location>
</feature>
<evidence type="ECO:0000313" key="3">
    <source>
        <dbReference type="Proteomes" id="UP000236621"/>
    </source>
</evidence>
<protein>
    <submittedName>
        <fullName evidence="2">Uncharacterized protein</fullName>
    </submittedName>
</protein>
<feature type="region of interest" description="Disordered" evidence="1">
    <location>
        <begin position="1"/>
        <end position="28"/>
    </location>
</feature>
<feature type="compositionally biased region" description="Low complexity" evidence="1">
    <location>
        <begin position="129"/>
        <end position="149"/>
    </location>
</feature>
<dbReference type="OrthoDB" id="5336565at2759"/>
<keyword evidence="3" id="KW-1185">Reference proteome</keyword>
<proteinExistence type="predicted"/>
<dbReference type="AlphaFoldDB" id="A0A2K3Q6R6"/>